<dbReference type="PROSITE" id="PS50109">
    <property type="entry name" value="HIS_KIN"/>
    <property type="match status" value="1"/>
</dbReference>
<dbReference type="RefSeq" id="WP_254011085.1">
    <property type="nucleotide sequence ID" value="NZ_JAMZMM010000047.1"/>
</dbReference>
<keyword evidence="12" id="KW-0131">Cell cycle</keyword>
<feature type="modified residue" description="4-aspartylphosphate" evidence="14">
    <location>
        <position position="477"/>
    </location>
</feature>
<evidence type="ECO:0000259" key="17">
    <source>
        <dbReference type="PROSITE" id="PS50110"/>
    </source>
</evidence>
<name>A0AAE3GQX8_9CYAN</name>
<evidence type="ECO:0000256" key="13">
    <source>
        <dbReference type="ARBA" id="ARBA00074306"/>
    </source>
</evidence>
<dbReference type="Gene3D" id="1.10.287.130">
    <property type="match status" value="1"/>
</dbReference>
<dbReference type="InterPro" id="IPR003661">
    <property type="entry name" value="HisK_dim/P_dom"/>
</dbReference>
<dbReference type="CDD" id="cd17546">
    <property type="entry name" value="REC_hyHK_CKI1_RcsC-like"/>
    <property type="match status" value="1"/>
</dbReference>
<dbReference type="SUPFAM" id="SSF47384">
    <property type="entry name" value="Homodimeric domain of signal transducing histidine kinase"/>
    <property type="match status" value="1"/>
</dbReference>
<evidence type="ECO:0000256" key="8">
    <source>
        <dbReference type="ARBA" id="ARBA00022777"/>
    </source>
</evidence>
<comment type="subcellular location">
    <subcellularLocation>
        <location evidence="2">Membrane</location>
    </subcellularLocation>
</comment>
<evidence type="ECO:0000256" key="9">
    <source>
        <dbReference type="ARBA" id="ARBA00022840"/>
    </source>
</evidence>
<dbReference type="Gene3D" id="3.40.50.2300">
    <property type="match status" value="2"/>
</dbReference>
<dbReference type="CDD" id="cd00082">
    <property type="entry name" value="HisKA"/>
    <property type="match status" value="1"/>
</dbReference>
<accession>A0AAE3GQX8</accession>
<dbReference type="InterPro" id="IPR005467">
    <property type="entry name" value="His_kinase_dom"/>
</dbReference>
<dbReference type="CDD" id="cd19920">
    <property type="entry name" value="REC_PA4781-like"/>
    <property type="match status" value="1"/>
</dbReference>
<dbReference type="Pfam" id="PF02518">
    <property type="entry name" value="HATPase_c"/>
    <property type="match status" value="1"/>
</dbReference>
<dbReference type="SUPFAM" id="SSF55874">
    <property type="entry name" value="ATPase domain of HSP90 chaperone/DNA topoisomerase II/histidine kinase"/>
    <property type="match status" value="1"/>
</dbReference>
<evidence type="ECO:0000256" key="12">
    <source>
        <dbReference type="ARBA" id="ARBA00023306"/>
    </source>
</evidence>
<reference evidence="18" key="1">
    <citation type="submission" date="2022-06" db="EMBL/GenBank/DDBJ databases">
        <title>New cyanobacteria of genus Symplocastrum in benthos of Lake Baikal.</title>
        <authorList>
            <person name="Sorokovikova E."/>
            <person name="Tikhonova I."/>
            <person name="Krasnopeev A."/>
            <person name="Evseev P."/>
            <person name="Gladkikh A."/>
            <person name="Belykh O."/>
        </authorList>
    </citation>
    <scope>NUCLEOTIDE SEQUENCE</scope>
    <source>
        <strain evidence="18">BBK-W-15</strain>
    </source>
</reference>
<keyword evidence="9" id="KW-0067">ATP-binding</keyword>
<evidence type="ECO:0000256" key="5">
    <source>
        <dbReference type="ARBA" id="ARBA00022553"/>
    </source>
</evidence>
<dbReference type="EMBL" id="JAMZMM010000047">
    <property type="protein sequence ID" value="MCP2728286.1"/>
    <property type="molecule type" value="Genomic_DNA"/>
</dbReference>
<dbReference type="SMART" id="SM00387">
    <property type="entry name" value="HATPase_c"/>
    <property type="match status" value="1"/>
</dbReference>
<dbReference type="InterPro" id="IPR003594">
    <property type="entry name" value="HATPase_dom"/>
</dbReference>
<dbReference type="GO" id="GO:0000155">
    <property type="term" value="F:phosphorelay sensor kinase activity"/>
    <property type="evidence" value="ECO:0007669"/>
    <property type="project" value="InterPro"/>
</dbReference>
<dbReference type="SMART" id="SM00388">
    <property type="entry name" value="HisKA"/>
    <property type="match status" value="1"/>
</dbReference>
<evidence type="ECO:0000256" key="7">
    <source>
        <dbReference type="ARBA" id="ARBA00022741"/>
    </source>
</evidence>
<dbReference type="FunFam" id="3.30.565.10:FF:000010">
    <property type="entry name" value="Sensor histidine kinase RcsC"/>
    <property type="match status" value="1"/>
</dbReference>
<evidence type="ECO:0000256" key="11">
    <source>
        <dbReference type="ARBA" id="ARBA00023136"/>
    </source>
</evidence>
<evidence type="ECO:0000313" key="19">
    <source>
        <dbReference type="Proteomes" id="UP001204953"/>
    </source>
</evidence>
<keyword evidence="7" id="KW-0547">Nucleotide-binding</keyword>
<dbReference type="InterPro" id="IPR036097">
    <property type="entry name" value="HisK_dim/P_sf"/>
</dbReference>
<evidence type="ECO:0000256" key="10">
    <source>
        <dbReference type="ARBA" id="ARBA00023012"/>
    </source>
</evidence>
<evidence type="ECO:0000256" key="4">
    <source>
        <dbReference type="ARBA" id="ARBA00012438"/>
    </source>
</evidence>
<feature type="domain" description="Histidine kinase" evidence="16">
    <location>
        <begin position="171"/>
        <end position="403"/>
    </location>
</feature>
<evidence type="ECO:0000256" key="1">
    <source>
        <dbReference type="ARBA" id="ARBA00000085"/>
    </source>
</evidence>
<evidence type="ECO:0000256" key="6">
    <source>
        <dbReference type="ARBA" id="ARBA00022679"/>
    </source>
</evidence>
<dbReference type="InterPro" id="IPR011006">
    <property type="entry name" value="CheY-like_superfamily"/>
</dbReference>
<dbReference type="PROSITE" id="PS50110">
    <property type="entry name" value="RESPONSE_REGULATORY"/>
    <property type="match status" value="2"/>
</dbReference>
<dbReference type="Gene3D" id="3.30.565.10">
    <property type="entry name" value="Histidine kinase-like ATPase, C-terminal domain"/>
    <property type="match status" value="1"/>
</dbReference>
<keyword evidence="19" id="KW-1185">Reference proteome</keyword>
<dbReference type="Pfam" id="PF00072">
    <property type="entry name" value="Response_reg"/>
    <property type="match status" value="2"/>
</dbReference>
<dbReference type="PANTHER" id="PTHR45339:SF1">
    <property type="entry name" value="HYBRID SIGNAL TRANSDUCTION HISTIDINE KINASE J"/>
    <property type="match status" value="1"/>
</dbReference>
<dbReference type="SUPFAM" id="SSF52172">
    <property type="entry name" value="CheY-like"/>
    <property type="match status" value="2"/>
</dbReference>
<feature type="domain" description="Response regulatory" evidence="17">
    <location>
        <begin position="428"/>
        <end position="559"/>
    </location>
</feature>
<dbReference type="GO" id="GO:0005524">
    <property type="term" value="F:ATP binding"/>
    <property type="evidence" value="ECO:0007669"/>
    <property type="project" value="UniProtKB-KW"/>
</dbReference>
<keyword evidence="15" id="KW-0175">Coiled coil</keyword>
<comment type="caution">
    <text evidence="18">The sequence shown here is derived from an EMBL/GenBank/DDBJ whole genome shotgun (WGS) entry which is preliminary data.</text>
</comment>
<keyword evidence="5 14" id="KW-0597">Phosphoprotein</keyword>
<feature type="coiled-coil region" evidence="15">
    <location>
        <begin position="134"/>
        <end position="164"/>
    </location>
</feature>
<dbReference type="Pfam" id="PF00512">
    <property type="entry name" value="HisKA"/>
    <property type="match status" value="1"/>
</dbReference>
<keyword evidence="6" id="KW-0808">Transferase</keyword>
<dbReference type="AlphaFoldDB" id="A0AAE3GQX8"/>
<dbReference type="Proteomes" id="UP001204953">
    <property type="component" value="Unassembled WGS sequence"/>
</dbReference>
<feature type="modified residue" description="4-aspartylphosphate" evidence="14">
    <location>
        <position position="61"/>
    </location>
</feature>
<keyword evidence="8" id="KW-0418">Kinase</keyword>
<dbReference type="PANTHER" id="PTHR45339">
    <property type="entry name" value="HYBRID SIGNAL TRANSDUCTION HISTIDINE KINASE J"/>
    <property type="match status" value="1"/>
</dbReference>
<dbReference type="EC" id="2.7.13.3" evidence="4"/>
<dbReference type="InterPro" id="IPR001789">
    <property type="entry name" value="Sig_transdc_resp-reg_receiver"/>
</dbReference>
<dbReference type="GO" id="GO:0016020">
    <property type="term" value="C:membrane"/>
    <property type="evidence" value="ECO:0007669"/>
    <property type="project" value="UniProtKB-SubCell"/>
</dbReference>
<evidence type="ECO:0000256" key="14">
    <source>
        <dbReference type="PROSITE-ProRule" id="PRU00169"/>
    </source>
</evidence>
<dbReference type="CDD" id="cd16922">
    <property type="entry name" value="HATPase_EvgS-ArcB-TorS-like"/>
    <property type="match status" value="1"/>
</dbReference>
<keyword evidence="10" id="KW-0902">Two-component regulatory system</keyword>
<organism evidence="18 19">
    <name type="scientific">Limnofasciculus baicalensis BBK-W-15</name>
    <dbReference type="NCBI Taxonomy" id="2699891"/>
    <lineage>
        <taxon>Bacteria</taxon>
        <taxon>Bacillati</taxon>
        <taxon>Cyanobacteriota</taxon>
        <taxon>Cyanophyceae</taxon>
        <taxon>Coleofasciculales</taxon>
        <taxon>Coleofasciculaceae</taxon>
        <taxon>Limnofasciculus</taxon>
        <taxon>Limnofasciculus baicalensis</taxon>
    </lineage>
</organism>
<comment type="catalytic activity">
    <reaction evidence="1">
        <text>ATP + protein L-histidine = ADP + protein N-phospho-L-histidine.</text>
        <dbReference type="EC" id="2.7.13.3"/>
    </reaction>
</comment>
<dbReference type="PRINTS" id="PR00344">
    <property type="entry name" value="BCTRLSENSOR"/>
</dbReference>
<comment type="similarity">
    <text evidence="3">In the N-terminal section; belongs to the phytochrome family.</text>
</comment>
<feature type="domain" description="Response regulatory" evidence="17">
    <location>
        <begin position="12"/>
        <end position="128"/>
    </location>
</feature>
<evidence type="ECO:0000256" key="15">
    <source>
        <dbReference type="SAM" id="Coils"/>
    </source>
</evidence>
<sequence length="658" mass="74643">MNNNQSETNQGNILIVDDTPENLQVLSATLSDRGYKVRGVIKGQMAIRAAKSAPPDLILLDIRMPEMDGYEVCERLKADPQTRDIPIIFISALDEVLDKVKAFKAGGVDYITKPFQVEEVLARVENQLMICRLSQKLQEQNQQLQQEIQERLKAEKEAEAASHAKSEFLANMSHELRTPLNAILGFTQVMSRDLQLNTEQREYLGIINRSGEHLLELINDVLDLSKIEAGLISLYESSFDLYRLLDNLEEMFQIKADQKNLQLIFSIPSNVPQYVKADAKKLRICLINLLGNAIKFTDYGSVTLRVASSHSSVISDQSQRITDTRQWTLNFEVEDTGYGIAPSEIPRLFDAFIQTETGKRSAEGTGLGLTITRKFTQLMGGDITVRSVLGEGTSFKFSIKIEDGDSDQVVEKPLRRVIGIQSNQESYRILVVDDTQENRLLLVKLLEPIGFEVREAENGSEAVKLWESWQPHLIWMDTRMPILNGLEATRQIRIKEQEMEIESQNISSSAKISSSTIIIALTASAFEERRGEILAAGSYDFIRKPFTEEVIFEKIREYLGVAYIYEDLPQSQKKHRRVNPIDPTSDLFFLTELSKIPQSWVAQLYQAANEVNEDLVFQLIKQLPDKNSDLTEALMDLLNDFRLDIIVRITQAVINNHL</sequence>
<protein>
    <recommendedName>
        <fullName evidence="13">Circadian input-output histidine kinase CikA</fullName>
        <ecNumber evidence="4">2.7.13.3</ecNumber>
    </recommendedName>
</protein>
<dbReference type="InterPro" id="IPR036890">
    <property type="entry name" value="HATPase_C_sf"/>
</dbReference>
<dbReference type="InterPro" id="IPR004358">
    <property type="entry name" value="Sig_transdc_His_kin-like_C"/>
</dbReference>
<proteinExistence type="inferred from homology"/>
<keyword evidence="11" id="KW-0472">Membrane</keyword>
<dbReference type="FunFam" id="1.10.287.130:FF:000038">
    <property type="entry name" value="Sensory transduction histidine kinase"/>
    <property type="match status" value="1"/>
</dbReference>
<evidence type="ECO:0000313" key="18">
    <source>
        <dbReference type="EMBL" id="MCP2728286.1"/>
    </source>
</evidence>
<evidence type="ECO:0000256" key="2">
    <source>
        <dbReference type="ARBA" id="ARBA00004370"/>
    </source>
</evidence>
<evidence type="ECO:0000256" key="3">
    <source>
        <dbReference type="ARBA" id="ARBA00006402"/>
    </source>
</evidence>
<gene>
    <name evidence="18" type="ORF">NJ959_07330</name>
</gene>
<evidence type="ECO:0000259" key="16">
    <source>
        <dbReference type="PROSITE" id="PS50109"/>
    </source>
</evidence>
<dbReference type="SMART" id="SM00448">
    <property type="entry name" value="REC"/>
    <property type="match status" value="2"/>
</dbReference>